<dbReference type="PANTHER" id="PTHR46591">
    <property type="entry name" value="ZINC FINGER FYVE DOMAIN-CONTAINING PROTEIN 26"/>
    <property type="match status" value="1"/>
</dbReference>
<feature type="compositionally biased region" description="Polar residues" evidence="1">
    <location>
        <begin position="938"/>
        <end position="948"/>
    </location>
</feature>
<protein>
    <submittedName>
        <fullName evidence="2">Uncharacterized protein</fullName>
    </submittedName>
</protein>
<feature type="region of interest" description="Disordered" evidence="1">
    <location>
        <begin position="735"/>
        <end position="799"/>
    </location>
</feature>
<dbReference type="Proteomes" id="UP001209878">
    <property type="component" value="Unassembled WGS sequence"/>
</dbReference>
<evidence type="ECO:0000256" key="1">
    <source>
        <dbReference type="SAM" id="MobiDB-lite"/>
    </source>
</evidence>
<feature type="compositionally biased region" description="Basic residues" evidence="1">
    <location>
        <begin position="968"/>
        <end position="982"/>
    </location>
</feature>
<proteinExistence type="predicted"/>
<evidence type="ECO:0000313" key="2">
    <source>
        <dbReference type="EMBL" id="KAK2191194.1"/>
    </source>
</evidence>
<dbReference type="GO" id="GO:0000724">
    <property type="term" value="P:double-strand break repair via homologous recombination"/>
    <property type="evidence" value="ECO:0007669"/>
    <property type="project" value="InterPro"/>
</dbReference>
<sequence length="1332" mass="148251">MSKHSIDHPFGREDEVSSEQLFKFFCNNLNLGQWELARACVPLLHAQKSALHAADVEHVLRDVVRNPYGYSLGSESVFTAHHLSSLCLQELHRLRHTTHNEDDLEEMQEDVDFRLLLVECCKDASSDVIKELYVLHSPTRSQHLQHNVESGLLSSQCEQFLGRLLLDHPSNGCALLHFLLSANTPHKSARDDQLLQCHLTSLTLMFHQLKMSKTENRQLDADLQKFYCLLAGFHPSSRQLAGGIPVKEFLQEIIEILHHDPSFLRWDQVYSALLGRNGSHLVELFNRVHCQYTFHFYQSAECRKVGVFLDDKLTDFQKCIVGLSRNRARSEAWRDVYTVCWMENRHFVDSILETALCLVESTDWERLSALLAPDELAPLRPLILLVGCGHCSTLDNVQTMLQTICSPQHASSCSVTLMCECDRLRRQVTLAQWCRDNVRNLPDLPGDTITLEELSFFHGLDQHSVLHVLDQCTQLSALNPDRVLQFLQNRPSLYTSDGNDLKKTVRFSLEDTTQLDDSTQPIRGLEQEVDAAIYRGFCAIRCVMDVISFGAEPTNWDDTSETFVAYSRMMSLGGSSDANVDMSQFKNISSAELIKRSEDTFTSLSSSVSEFCSSPQHLLQGIYEQNVVRKLQMAAEYVRRIYPLAFRIEILEDLFSLLFVTHQDMAETSEPSDSGEQGSDGVVQDTAGYPGVPTPTTPRSPSTNGVSAPYKCFPSESIQRALFAPIRDTVADQHVTCSQSKTSSERGVIDENHDTFEPVPRIRTSNEMQDKKKDDKRSPTSEVKSGKSGNCSVNSGASSGGTKQIGFLVHEYVVRDLLLTLRDSLVDVTACRYSLLGQSYASETADCDARHLQGLLEGAVRTSVENTQLTQRISRLTQYVSEALWRFQLVSPDWMTQQFGKIDDEWRRTREDGSSSEDDDVGGCGSSVTDQQRKRRNTLSVSTTGTTDSESRHSTDGAVSNDNAANQRLRRRHKRSQAHGRQRAQQGIIPKMLSPQSILLTMCLRRGRLEQAEQVVKMFELSDNAAAEMTFAKVYSSAVKKIQQEDSRTHYPTSVPKVKAKGLGAIANAAAAAVASMGVTATVDQVLALSNLPNFGLNVTLELRQMAPLLTALIAEENLPGFIVLDLACGASQAWQSAIDLLDMAKKRLPPEGVVHERQGSPALLGASGFLCNMVSLLDLGNTQTPSNSRFFKKSANLALRTGTQSLDAAQLKSYVTTMAHIESTLNRLLGVIAESKRRNSLVFMDDESLATSIQGARSGGRKAVLTLALKELIAVCQQNLPAEGVTAFLARSVVYLFRDILNGMFAQSFLSQMAHKLTTRGRRCCRSAVIL</sequence>
<reference evidence="2" key="1">
    <citation type="journal article" date="2023" name="Mol. Biol. Evol.">
        <title>Third-Generation Sequencing Reveals the Adaptive Role of the Epigenome in Three Deep-Sea Polychaetes.</title>
        <authorList>
            <person name="Perez M."/>
            <person name="Aroh O."/>
            <person name="Sun Y."/>
            <person name="Lan Y."/>
            <person name="Juniper S.K."/>
            <person name="Young C.R."/>
            <person name="Angers B."/>
            <person name="Qian P.Y."/>
        </authorList>
    </citation>
    <scope>NUCLEOTIDE SEQUENCE</scope>
    <source>
        <strain evidence="2">R07B-5</strain>
    </source>
</reference>
<dbReference type="GO" id="GO:0030496">
    <property type="term" value="C:midbody"/>
    <property type="evidence" value="ECO:0007669"/>
    <property type="project" value="TreeGrafter"/>
</dbReference>
<name>A0AAD9PAK6_RIDPI</name>
<organism evidence="2 3">
    <name type="scientific">Ridgeia piscesae</name>
    <name type="common">Tubeworm</name>
    <dbReference type="NCBI Taxonomy" id="27915"/>
    <lineage>
        <taxon>Eukaryota</taxon>
        <taxon>Metazoa</taxon>
        <taxon>Spiralia</taxon>
        <taxon>Lophotrochozoa</taxon>
        <taxon>Annelida</taxon>
        <taxon>Polychaeta</taxon>
        <taxon>Sedentaria</taxon>
        <taxon>Canalipalpata</taxon>
        <taxon>Sabellida</taxon>
        <taxon>Siboglinidae</taxon>
        <taxon>Ridgeia</taxon>
    </lineage>
</organism>
<feature type="compositionally biased region" description="Polar residues" evidence="1">
    <location>
        <begin position="780"/>
        <end position="799"/>
    </location>
</feature>
<keyword evidence="3" id="KW-1185">Reference proteome</keyword>
<dbReference type="InterPro" id="IPR028730">
    <property type="entry name" value="ZFYVE26"/>
</dbReference>
<evidence type="ECO:0000313" key="3">
    <source>
        <dbReference type="Proteomes" id="UP001209878"/>
    </source>
</evidence>
<feature type="region of interest" description="Disordered" evidence="1">
    <location>
        <begin position="667"/>
        <end position="708"/>
    </location>
</feature>
<dbReference type="GO" id="GO:0000281">
    <property type="term" value="P:mitotic cytokinesis"/>
    <property type="evidence" value="ECO:0007669"/>
    <property type="project" value="InterPro"/>
</dbReference>
<dbReference type="EMBL" id="JAODUO010000057">
    <property type="protein sequence ID" value="KAK2191194.1"/>
    <property type="molecule type" value="Genomic_DNA"/>
</dbReference>
<dbReference type="GO" id="GO:0032465">
    <property type="term" value="P:regulation of cytokinesis"/>
    <property type="evidence" value="ECO:0007669"/>
    <property type="project" value="TreeGrafter"/>
</dbReference>
<feature type="compositionally biased region" description="Basic and acidic residues" evidence="1">
    <location>
        <begin position="768"/>
        <end position="779"/>
    </location>
</feature>
<feature type="region of interest" description="Disordered" evidence="1">
    <location>
        <begin position="905"/>
        <end position="988"/>
    </location>
</feature>
<accession>A0AAD9PAK6</accession>
<feature type="compositionally biased region" description="Polar residues" evidence="1">
    <location>
        <begin position="957"/>
        <end position="966"/>
    </location>
</feature>
<feature type="compositionally biased region" description="Basic and acidic residues" evidence="1">
    <location>
        <begin position="743"/>
        <end position="756"/>
    </location>
</feature>
<dbReference type="GO" id="GO:0032266">
    <property type="term" value="F:phosphatidylinositol-3-phosphate binding"/>
    <property type="evidence" value="ECO:0007669"/>
    <property type="project" value="InterPro"/>
</dbReference>
<dbReference type="PANTHER" id="PTHR46591:SF1">
    <property type="entry name" value="ZINC FINGER FYVE DOMAIN-CONTAINING PROTEIN 26"/>
    <property type="match status" value="1"/>
</dbReference>
<dbReference type="GO" id="GO:0005813">
    <property type="term" value="C:centrosome"/>
    <property type="evidence" value="ECO:0007669"/>
    <property type="project" value="TreeGrafter"/>
</dbReference>
<comment type="caution">
    <text evidence="2">The sequence shown here is derived from an EMBL/GenBank/DDBJ whole genome shotgun (WGS) entry which is preliminary data.</text>
</comment>
<dbReference type="GO" id="GO:0005765">
    <property type="term" value="C:lysosomal membrane"/>
    <property type="evidence" value="ECO:0007669"/>
    <property type="project" value="TreeGrafter"/>
</dbReference>
<gene>
    <name evidence="2" type="ORF">NP493_57g04011</name>
</gene>